<dbReference type="RefSeq" id="WP_069634702.1">
    <property type="nucleotide sequence ID" value="NZ_JXKZ01000007.1"/>
</dbReference>
<dbReference type="CDD" id="cd00156">
    <property type="entry name" value="REC"/>
    <property type="match status" value="1"/>
</dbReference>
<dbReference type="PANTHER" id="PTHR37299:SF1">
    <property type="entry name" value="STAGE 0 SPORULATION PROTEIN A HOMOLOG"/>
    <property type="match status" value="1"/>
</dbReference>
<dbReference type="OrthoDB" id="3190595at2"/>
<dbReference type="InterPro" id="IPR007492">
    <property type="entry name" value="LytTR_DNA-bd_dom"/>
</dbReference>
<dbReference type="GO" id="GO:0003677">
    <property type="term" value="F:DNA binding"/>
    <property type="evidence" value="ECO:0007669"/>
    <property type="project" value="InterPro"/>
</dbReference>
<dbReference type="STRING" id="903983.BCR23_05005"/>
<evidence type="ECO:0000313" key="5">
    <source>
        <dbReference type="Proteomes" id="UP000094764"/>
    </source>
</evidence>
<dbReference type="Pfam" id="PF04397">
    <property type="entry name" value="LytTR"/>
    <property type="match status" value="1"/>
</dbReference>
<sequence>MKISIVDDNEKILREEYNLMKSILKEQKILSEIDVFGSGEVFLFNHEEKVYDLILLDIEMPNINGLEIARFVRKKNPNVLIIFITSHLEYAIDSFELAIFRYIPKNKIAEKLPIAVKDAIKTINLEIKEYYLVQTKNRFQKIPLNDIMYIYKEGKNTVFMTENDSIKVRKALAAVYSELNASEFIYIDKGIIVNLLYIVKIENGSAVLVNGEIILVSRNHLKGLKYRINLFWEGHLL</sequence>
<dbReference type="Gene3D" id="2.40.50.1020">
    <property type="entry name" value="LytTr DNA-binding domain"/>
    <property type="match status" value="1"/>
</dbReference>
<comment type="caution">
    <text evidence="4">The sequence shown here is derived from an EMBL/GenBank/DDBJ whole genome shotgun (WGS) entry which is preliminary data.</text>
</comment>
<feature type="domain" description="HTH LytTR-type" evidence="3">
    <location>
        <begin position="133"/>
        <end position="230"/>
    </location>
</feature>
<dbReference type="PROSITE" id="PS50930">
    <property type="entry name" value="HTH_LYTTR"/>
    <property type="match status" value="1"/>
</dbReference>
<dbReference type="InterPro" id="IPR046947">
    <property type="entry name" value="LytR-like"/>
</dbReference>
<feature type="modified residue" description="4-aspartylphosphate" evidence="1">
    <location>
        <position position="57"/>
    </location>
</feature>
<dbReference type="Proteomes" id="UP000094764">
    <property type="component" value="Unassembled WGS sequence"/>
</dbReference>
<evidence type="ECO:0000259" key="3">
    <source>
        <dbReference type="PROSITE" id="PS50930"/>
    </source>
</evidence>
<dbReference type="AlphaFoldDB" id="A0A1E5GU98"/>
<gene>
    <name evidence="4" type="ORF">BCR23_05005</name>
</gene>
<evidence type="ECO:0000313" key="4">
    <source>
        <dbReference type="EMBL" id="OEG16248.1"/>
    </source>
</evidence>
<evidence type="ECO:0000256" key="1">
    <source>
        <dbReference type="PROSITE-ProRule" id="PRU00169"/>
    </source>
</evidence>
<dbReference type="InterPro" id="IPR001789">
    <property type="entry name" value="Sig_transdc_resp-reg_receiver"/>
</dbReference>
<dbReference type="PROSITE" id="PS50110">
    <property type="entry name" value="RESPONSE_REGULATORY"/>
    <property type="match status" value="1"/>
</dbReference>
<dbReference type="Pfam" id="PF00072">
    <property type="entry name" value="Response_reg"/>
    <property type="match status" value="1"/>
</dbReference>
<dbReference type="EMBL" id="MIKB01000013">
    <property type="protein sequence ID" value="OEG16248.1"/>
    <property type="molecule type" value="Genomic_DNA"/>
</dbReference>
<name>A0A1E5GU98_9ENTE</name>
<proteinExistence type="predicted"/>
<dbReference type="SMART" id="SM00850">
    <property type="entry name" value="LytTR"/>
    <property type="match status" value="1"/>
</dbReference>
<dbReference type="GO" id="GO:0000156">
    <property type="term" value="F:phosphorelay response regulator activity"/>
    <property type="evidence" value="ECO:0007669"/>
    <property type="project" value="InterPro"/>
</dbReference>
<evidence type="ECO:0000259" key="2">
    <source>
        <dbReference type="PROSITE" id="PS50110"/>
    </source>
</evidence>
<keyword evidence="1" id="KW-0597">Phosphoprotein</keyword>
<accession>A0A1E5GU98</accession>
<dbReference type="InterPro" id="IPR011006">
    <property type="entry name" value="CheY-like_superfamily"/>
</dbReference>
<reference evidence="5" key="1">
    <citation type="submission" date="2016-09" db="EMBL/GenBank/DDBJ databases">
        <authorList>
            <person name="Gulvik C.A."/>
        </authorList>
    </citation>
    <scope>NUCLEOTIDE SEQUENCE [LARGE SCALE GENOMIC DNA]</scope>
    <source>
        <strain evidence="5">LMG 26306</strain>
    </source>
</reference>
<protein>
    <submittedName>
        <fullName evidence="4">Two-component system response regulator</fullName>
    </submittedName>
</protein>
<organism evidence="4 5">
    <name type="scientific">Enterococcus quebecensis</name>
    <dbReference type="NCBI Taxonomy" id="903983"/>
    <lineage>
        <taxon>Bacteria</taxon>
        <taxon>Bacillati</taxon>
        <taxon>Bacillota</taxon>
        <taxon>Bacilli</taxon>
        <taxon>Lactobacillales</taxon>
        <taxon>Enterococcaceae</taxon>
        <taxon>Enterococcus</taxon>
    </lineage>
</organism>
<dbReference type="SMART" id="SM00448">
    <property type="entry name" value="REC"/>
    <property type="match status" value="1"/>
</dbReference>
<feature type="domain" description="Response regulatory" evidence="2">
    <location>
        <begin position="2"/>
        <end position="120"/>
    </location>
</feature>
<dbReference type="SUPFAM" id="SSF52172">
    <property type="entry name" value="CheY-like"/>
    <property type="match status" value="1"/>
</dbReference>
<keyword evidence="5" id="KW-1185">Reference proteome</keyword>
<dbReference type="PANTHER" id="PTHR37299">
    <property type="entry name" value="TRANSCRIPTIONAL REGULATOR-RELATED"/>
    <property type="match status" value="1"/>
</dbReference>
<dbReference type="Gene3D" id="3.40.50.2300">
    <property type="match status" value="1"/>
</dbReference>